<organism evidence="1 2">
    <name type="scientific">Clostridium pasteurianum BC1</name>
    <dbReference type="NCBI Taxonomy" id="86416"/>
    <lineage>
        <taxon>Bacteria</taxon>
        <taxon>Bacillati</taxon>
        <taxon>Bacillota</taxon>
        <taxon>Clostridia</taxon>
        <taxon>Eubacteriales</taxon>
        <taxon>Clostridiaceae</taxon>
        <taxon>Clostridium</taxon>
    </lineage>
</organism>
<dbReference type="InterPro" id="IPR010921">
    <property type="entry name" value="Trp_repressor/repl_initiator"/>
</dbReference>
<dbReference type="GO" id="GO:0043565">
    <property type="term" value="F:sequence-specific DNA binding"/>
    <property type="evidence" value="ECO:0007669"/>
    <property type="project" value="InterPro"/>
</dbReference>
<dbReference type="PATRIC" id="fig|86416.3.peg.351"/>
<keyword evidence="2" id="KW-1185">Reference proteome</keyword>
<accession>R4K4F6</accession>
<evidence type="ECO:0008006" key="3">
    <source>
        <dbReference type="Google" id="ProtNLM"/>
    </source>
</evidence>
<dbReference type="RefSeq" id="WP_015613761.1">
    <property type="nucleotide sequence ID" value="NC_021182.1"/>
</dbReference>
<dbReference type="STRING" id="86416.Clopa_0374"/>
<dbReference type="EMBL" id="CP003261">
    <property type="protein sequence ID" value="AGK95434.1"/>
    <property type="molecule type" value="Genomic_DNA"/>
</dbReference>
<gene>
    <name evidence="1" type="ORF">Clopa_0374</name>
</gene>
<dbReference type="KEGG" id="cpas:Clopa_0374"/>
<proteinExistence type="predicted"/>
<evidence type="ECO:0000313" key="1">
    <source>
        <dbReference type="EMBL" id="AGK95434.1"/>
    </source>
</evidence>
<evidence type="ECO:0000313" key="2">
    <source>
        <dbReference type="Proteomes" id="UP000013523"/>
    </source>
</evidence>
<name>R4K4F6_CLOPA</name>
<dbReference type="Gene3D" id="1.10.1750.10">
    <property type="match status" value="1"/>
</dbReference>
<dbReference type="AlphaFoldDB" id="R4K4F6"/>
<dbReference type="Proteomes" id="UP000013523">
    <property type="component" value="Chromosome"/>
</dbReference>
<dbReference type="SUPFAM" id="SSF48295">
    <property type="entry name" value="TrpR-like"/>
    <property type="match status" value="1"/>
</dbReference>
<reference evidence="1 2" key="1">
    <citation type="submission" date="2012-01" db="EMBL/GenBank/DDBJ databases">
        <title>Complete sequence of chromosome of Clostridium pasteurianum BC1.</title>
        <authorList>
            <consortium name="US DOE Joint Genome Institute"/>
            <person name="Lucas S."/>
            <person name="Han J."/>
            <person name="Lapidus A."/>
            <person name="Cheng J.-F."/>
            <person name="Goodwin L."/>
            <person name="Pitluck S."/>
            <person name="Peters L."/>
            <person name="Mikhailova N."/>
            <person name="Teshima H."/>
            <person name="Detter J.C."/>
            <person name="Han C."/>
            <person name="Tapia R."/>
            <person name="Land M."/>
            <person name="Hauser L."/>
            <person name="Kyrpides N."/>
            <person name="Ivanova N."/>
            <person name="Pagani I."/>
            <person name="Dunn J."/>
            <person name="Taghavi S."/>
            <person name="Francis A."/>
            <person name="van der Lelie D."/>
            <person name="Woyke T."/>
        </authorList>
    </citation>
    <scope>NUCLEOTIDE SEQUENCE [LARGE SCALE GENOMIC DNA]</scope>
    <source>
        <strain evidence="1 2">BC1</strain>
    </source>
</reference>
<dbReference type="OrthoDB" id="1930532at2"/>
<sequence>MEINSKYEKIIEFVCKYKNISQDELLKILKDRNCKYIFLLLLKKYKCVDLDVINSYFPDYSKKSLNYSLKKAKEKFFINKEFRDEYFEIEDDIKKSL</sequence>
<dbReference type="HOGENOM" id="CLU_152429_1_0_9"/>
<protein>
    <recommendedName>
        <fullName evidence="3">Ribose 5-phosphate isomerase</fullName>
    </recommendedName>
</protein>
<dbReference type="eggNOG" id="ENOG502ZSFI">
    <property type="taxonomic scope" value="Bacteria"/>
</dbReference>